<keyword evidence="9 16" id="KW-0472">Membrane</keyword>
<dbReference type="Proteomes" id="UP000189705">
    <property type="component" value="Unplaced"/>
</dbReference>
<evidence type="ECO:0000256" key="2">
    <source>
        <dbReference type="ARBA" id="ARBA00006531"/>
    </source>
</evidence>
<dbReference type="SUPFAM" id="SSF48726">
    <property type="entry name" value="Immunoglobulin"/>
    <property type="match status" value="1"/>
</dbReference>
<keyword evidence="6" id="KW-0732">Signal</keyword>
<dbReference type="GO" id="GO:0005886">
    <property type="term" value="C:plasma membrane"/>
    <property type="evidence" value="ECO:0007669"/>
    <property type="project" value="UniProtKB-SubCell"/>
</dbReference>
<dbReference type="Pfam" id="PF07686">
    <property type="entry name" value="V-set"/>
    <property type="match status" value="1"/>
</dbReference>
<comment type="subcellular location">
    <subcellularLocation>
        <location evidence="1">Cell membrane</location>
        <topology evidence="1">Single-pass type I membrane protein</topology>
    </subcellularLocation>
</comment>
<gene>
    <name evidence="19" type="primary">LOC112548080</name>
</gene>
<proteinExistence type="inferred from homology"/>
<evidence type="ECO:0000256" key="15">
    <source>
        <dbReference type="SAM" id="MobiDB-lite"/>
    </source>
</evidence>
<evidence type="ECO:0000256" key="5">
    <source>
        <dbReference type="ARBA" id="ARBA00022692"/>
    </source>
</evidence>
<dbReference type="Gene3D" id="2.60.40.10">
    <property type="entry name" value="Immunoglobulins"/>
    <property type="match status" value="1"/>
</dbReference>
<dbReference type="InterPro" id="IPR013106">
    <property type="entry name" value="Ig_V-set"/>
</dbReference>
<comment type="similarity">
    <text evidence="2">Belongs to the natural cytotoxicity receptor (NCR) family.</text>
</comment>
<protein>
    <recommendedName>
        <fullName evidence="3">Natural cytotoxicity triggering receptor 3</fullName>
    </recommendedName>
    <alternativeName>
        <fullName evidence="14">Natural killer cell p30-related protein</fullName>
    </alternativeName>
</protein>
<accession>A0A3Q0FLE6</accession>
<dbReference type="PROSITE" id="PS50835">
    <property type="entry name" value="IG_LIKE"/>
    <property type="match status" value="1"/>
</dbReference>
<evidence type="ECO:0000256" key="6">
    <source>
        <dbReference type="ARBA" id="ARBA00022729"/>
    </source>
</evidence>
<evidence type="ECO:0000256" key="3">
    <source>
        <dbReference type="ARBA" id="ARBA00019135"/>
    </source>
</evidence>
<dbReference type="PANTHER" id="PTHR47904:SF1">
    <property type="entry name" value="NATURAL CYTOTOXICITY TRIGGERING RECEPTOR 3"/>
    <property type="match status" value="1"/>
</dbReference>
<evidence type="ECO:0000256" key="7">
    <source>
        <dbReference type="ARBA" id="ARBA00022859"/>
    </source>
</evidence>
<evidence type="ECO:0000256" key="12">
    <source>
        <dbReference type="ARBA" id="ARBA00023180"/>
    </source>
</evidence>
<evidence type="ECO:0000313" key="19">
    <source>
        <dbReference type="RefSeq" id="XP_025048139.1"/>
    </source>
</evidence>
<dbReference type="PANTHER" id="PTHR47904">
    <property type="entry name" value="NATURAL CYTOTOXICITY TRIGGERING RECEPTOR 3"/>
    <property type="match status" value="1"/>
</dbReference>
<dbReference type="InterPro" id="IPR007110">
    <property type="entry name" value="Ig-like_dom"/>
</dbReference>
<dbReference type="KEGG" id="asn:112548080"/>
<name>A0A3Q0FLE6_ALLSI</name>
<evidence type="ECO:0000256" key="13">
    <source>
        <dbReference type="ARBA" id="ARBA00023319"/>
    </source>
</evidence>
<dbReference type="InterPro" id="IPR036179">
    <property type="entry name" value="Ig-like_dom_sf"/>
</dbReference>
<feature type="transmembrane region" description="Helical" evidence="16">
    <location>
        <begin position="205"/>
        <end position="231"/>
    </location>
</feature>
<dbReference type="GO" id="GO:0045954">
    <property type="term" value="P:positive regulation of natural killer cell mediated cytotoxicity"/>
    <property type="evidence" value="ECO:0007669"/>
    <property type="project" value="InterPro"/>
</dbReference>
<feature type="domain" description="Ig-like" evidence="17">
    <location>
        <begin position="96"/>
        <end position="190"/>
    </location>
</feature>
<evidence type="ECO:0000313" key="18">
    <source>
        <dbReference type="Proteomes" id="UP000189705"/>
    </source>
</evidence>
<dbReference type="GeneID" id="112548080"/>
<dbReference type="InterPro" id="IPR043226">
    <property type="entry name" value="NCR3"/>
</dbReference>
<reference evidence="19" key="1">
    <citation type="submission" date="2025-08" db="UniProtKB">
        <authorList>
            <consortium name="RefSeq"/>
        </authorList>
    </citation>
    <scope>IDENTIFICATION</scope>
</reference>
<keyword evidence="5 16" id="KW-0812">Transmembrane</keyword>
<organism evidence="18 19">
    <name type="scientific">Alligator sinensis</name>
    <name type="common">Chinese alligator</name>
    <dbReference type="NCBI Taxonomy" id="38654"/>
    <lineage>
        <taxon>Eukaryota</taxon>
        <taxon>Metazoa</taxon>
        <taxon>Chordata</taxon>
        <taxon>Craniata</taxon>
        <taxon>Vertebrata</taxon>
        <taxon>Euteleostomi</taxon>
        <taxon>Archelosauria</taxon>
        <taxon>Archosauria</taxon>
        <taxon>Crocodylia</taxon>
        <taxon>Alligatoridae</taxon>
        <taxon>Alligatorinae</taxon>
        <taxon>Alligator</taxon>
    </lineage>
</organism>
<keyword evidence="11" id="KW-0675">Receptor</keyword>
<evidence type="ECO:0000256" key="16">
    <source>
        <dbReference type="SAM" id="Phobius"/>
    </source>
</evidence>
<dbReference type="InterPro" id="IPR013783">
    <property type="entry name" value="Ig-like_fold"/>
</dbReference>
<dbReference type="InParanoid" id="A0A3Q0FLE6"/>
<evidence type="ECO:0000256" key="8">
    <source>
        <dbReference type="ARBA" id="ARBA00022989"/>
    </source>
</evidence>
<evidence type="ECO:0000256" key="9">
    <source>
        <dbReference type="ARBA" id="ARBA00023136"/>
    </source>
</evidence>
<evidence type="ECO:0000256" key="4">
    <source>
        <dbReference type="ARBA" id="ARBA00022475"/>
    </source>
</evidence>
<keyword evidence="4" id="KW-1003">Cell membrane</keyword>
<dbReference type="SMART" id="SM00409">
    <property type="entry name" value="IG"/>
    <property type="match status" value="1"/>
</dbReference>
<keyword evidence="18" id="KW-1185">Reference proteome</keyword>
<evidence type="ECO:0000256" key="11">
    <source>
        <dbReference type="ARBA" id="ARBA00023170"/>
    </source>
</evidence>
<evidence type="ECO:0000256" key="14">
    <source>
        <dbReference type="ARBA" id="ARBA00032296"/>
    </source>
</evidence>
<dbReference type="AlphaFoldDB" id="A0A3Q0FLE6"/>
<keyword evidence="12" id="KW-0325">Glycoprotein</keyword>
<dbReference type="GO" id="GO:0002429">
    <property type="term" value="P:immune response-activating cell surface receptor signaling pathway"/>
    <property type="evidence" value="ECO:0007669"/>
    <property type="project" value="InterPro"/>
</dbReference>
<evidence type="ECO:0000259" key="17">
    <source>
        <dbReference type="PROSITE" id="PS50835"/>
    </source>
</evidence>
<evidence type="ECO:0000256" key="10">
    <source>
        <dbReference type="ARBA" id="ARBA00023157"/>
    </source>
</evidence>
<keyword evidence="7" id="KW-0391">Immunity</keyword>
<dbReference type="STRING" id="38654.A0A3Q0FLE6"/>
<dbReference type="RefSeq" id="XP_025048139.1">
    <property type="nucleotide sequence ID" value="XM_025192354.1"/>
</dbReference>
<keyword evidence="8 16" id="KW-1133">Transmembrane helix</keyword>
<dbReference type="InterPro" id="IPR003599">
    <property type="entry name" value="Ig_sub"/>
</dbReference>
<feature type="region of interest" description="Disordered" evidence="15">
    <location>
        <begin position="247"/>
        <end position="293"/>
    </location>
</feature>
<keyword evidence="13" id="KW-0393">Immunoglobulin domain</keyword>
<evidence type="ECO:0000256" key="1">
    <source>
        <dbReference type="ARBA" id="ARBA00004251"/>
    </source>
</evidence>
<dbReference type="GO" id="GO:0030101">
    <property type="term" value="P:natural killer cell activation"/>
    <property type="evidence" value="ECO:0007669"/>
    <property type="project" value="TreeGrafter"/>
</dbReference>
<sequence length="293" mass="32388">MTMVIAAITHHHYYHCYHHYHASNDDGSNDDSGSGIISDDSSETAQSSARQSLVQIWRGREHQMALGTLLGIGTLLTGSWSQELWVSQPNWAWGLEGGSVTLPCSYNTSVQGPQVGSYRWEKEPGLKVAPGVLPFQGRLGMPEARVFLEEGRADLEIHDLRHYDAGTYRCLVTLHGAPEAAGNGTQLHVDRPGAGPAQGSDQPTVLLVLLVRALLYVLGIIMAALGSSLYYQRQVLQNRQRLKLQSQWEPREPRRLGSQPHHRCNSTSPHSLLRIQEENPGIQAPIPFPTEPQ</sequence>
<keyword evidence="10" id="KW-1015">Disulfide bond</keyword>